<proteinExistence type="predicted"/>
<evidence type="ECO:0000313" key="1">
    <source>
        <dbReference type="EMBL" id="MBB6160537.1"/>
    </source>
</evidence>
<protein>
    <submittedName>
        <fullName evidence="1">Uncharacterized protein</fullName>
    </submittedName>
</protein>
<gene>
    <name evidence="1" type="ORF">HNQ72_000334</name>
</gene>
<comment type="caution">
    <text evidence="1">The sequence shown here is derived from an EMBL/GenBank/DDBJ whole genome shotgun (WGS) entry which is preliminary data.</text>
</comment>
<reference evidence="1 2" key="1">
    <citation type="submission" date="2020-08" db="EMBL/GenBank/DDBJ databases">
        <title>Genomic Encyclopedia of Type Strains, Phase IV (KMG-IV): sequencing the most valuable type-strain genomes for metagenomic binning, comparative biology and taxonomic classification.</title>
        <authorList>
            <person name="Goeker M."/>
        </authorList>
    </citation>
    <scope>NUCLEOTIDE SEQUENCE [LARGE SCALE GENOMIC DNA]</scope>
    <source>
        <strain evidence="1 2">DSM 100734</strain>
    </source>
</reference>
<evidence type="ECO:0000313" key="2">
    <source>
        <dbReference type="Proteomes" id="UP000547879"/>
    </source>
</evidence>
<dbReference type="RefSeq" id="WP_183989281.1">
    <property type="nucleotide sequence ID" value="NZ_BMHW01000001.1"/>
</dbReference>
<name>A0A7W9Y2D8_9HYPH</name>
<sequence>MFEVGKAYVLTISDNEGWFSGIRQDKVRLDYLCVSINGEIVTFEPVKLAHNEKSVAKRGVTLFDTTSPKFISAFEYDGPIEKI</sequence>
<keyword evidence="2" id="KW-1185">Reference proteome</keyword>
<dbReference type="EMBL" id="JACHEG010000001">
    <property type="protein sequence ID" value="MBB6160537.1"/>
    <property type="molecule type" value="Genomic_DNA"/>
</dbReference>
<accession>A0A7W9Y2D8</accession>
<dbReference type="Proteomes" id="UP000547879">
    <property type="component" value="Unassembled WGS sequence"/>
</dbReference>
<dbReference type="AlphaFoldDB" id="A0A7W9Y2D8"/>
<organism evidence="1 2">
    <name type="scientific">Rhizobium wenxiniae</name>
    <dbReference type="NCBI Taxonomy" id="1737357"/>
    <lineage>
        <taxon>Bacteria</taxon>
        <taxon>Pseudomonadati</taxon>
        <taxon>Pseudomonadota</taxon>
        <taxon>Alphaproteobacteria</taxon>
        <taxon>Hyphomicrobiales</taxon>
        <taxon>Rhizobiaceae</taxon>
        <taxon>Rhizobium/Agrobacterium group</taxon>
        <taxon>Rhizobium</taxon>
    </lineage>
</organism>